<dbReference type="Pfam" id="PF00106">
    <property type="entry name" value="adh_short"/>
    <property type="match status" value="1"/>
</dbReference>
<dbReference type="RefSeq" id="XP_007311223.1">
    <property type="nucleotide sequence ID" value="XM_007311161.1"/>
</dbReference>
<evidence type="ECO:0000313" key="5">
    <source>
        <dbReference type="Proteomes" id="UP000053927"/>
    </source>
</evidence>
<protein>
    <submittedName>
        <fullName evidence="4">NAD-P-binding protein</fullName>
    </submittedName>
</protein>
<dbReference type="KEGG" id="shs:STEHIDRAFT_150878"/>
<proteinExistence type="inferred from homology"/>
<keyword evidence="3" id="KW-0560">Oxidoreductase</keyword>
<organism evidence="4 5">
    <name type="scientific">Stereum hirsutum (strain FP-91666)</name>
    <name type="common">White-rot fungus</name>
    <dbReference type="NCBI Taxonomy" id="721885"/>
    <lineage>
        <taxon>Eukaryota</taxon>
        <taxon>Fungi</taxon>
        <taxon>Dikarya</taxon>
        <taxon>Basidiomycota</taxon>
        <taxon>Agaricomycotina</taxon>
        <taxon>Agaricomycetes</taxon>
        <taxon>Russulales</taxon>
        <taxon>Stereaceae</taxon>
        <taxon>Stereum</taxon>
    </lineage>
</organism>
<name>R7RWG4_STEHR</name>
<comment type="similarity">
    <text evidence="1">Belongs to the short-chain dehydrogenases/reductases (SDR) family.</text>
</comment>
<evidence type="ECO:0000256" key="3">
    <source>
        <dbReference type="ARBA" id="ARBA00023002"/>
    </source>
</evidence>
<evidence type="ECO:0000256" key="2">
    <source>
        <dbReference type="ARBA" id="ARBA00022857"/>
    </source>
</evidence>
<reference evidence="5" key="1">
    <citation type="journal article" date="2012" name="Science">
        <title>The Paleozoic origin of enzymatic lignin decomposition reconstructed from 31 fungal genomes.</title>
        <authorList>
            <person name="Floudas D."/>
            <person name="Binder M."/>
            <person name="Riley R."/>
            <person name="Barry K."/>
            <person name="Blanchette R.A."/>
            <person name="Henrissat B."/>
            <person name="Martinez A.T."/>
            <person name="Otillar R."/>
            <person name="Spatafora J.W."/>
            <person name="Yadav J.S."/>
            <person name="Aerts A."/>
            <person name="Benoit I."/>
            <person name="Boyd A."/>
            <person name="Carlson A."/>
            <person name="Copeland A."/>
            <person name="Coutinho P.M."/>
            <person name="de Vries R.P."/>
            <person name="Ferreira P."/>
            <person name="Findley K."/>
            <person name="Foster B."/>
            <person name="Gaskell J."/>
            <person name="Glotzer D."/>
            <person name="Gorecki P."/>
            <person name="Heitman J."/>
            <person name="Hesse C."/>
            <person name="Hori C."/>
            <person name="Igarashi K."/>
            <person name="Jurgens J.A."/>
            <person name="Kallen N."/>
            <person name="Kersten P."/>
            <person name="Kohler A."/>
            <person name="Kuees U."/>
            <person name="Kumar T.K.A."/>
            <person name="Kuo A."/>
            <person name="LaButti K."/>
            <person name="Larrondo L.F."/>
            <person name="Lindquist E."/>
            <person name="Ling A."/>
            <person name="Lombard V."/>
            <person name="Lucas S."/>
            <person name="Lundell T."/>
            <person name="Martin R."/>
            <person name="McLaughlin D.J."/>
            <person name="Morgenstern I."/>
            <person name="Morin E."/>
            <person name="Murat C."/>
            <person name="Nagy L.G."/>
            <person name="Nolan M."/>
            <person name="Ohm R.A."/>
            <person name="Patyshakuliyeva A."/>
            <person name="Rokas A."/>
            <person name="Ruiz-Duenas F.J."/>
            <person name="Sabat G."/>
            <person name="Salamov A."/>
            <person name="Samejima M."/>
            <person name="Schmutz J."/>
            <person name="Slot J.C."/>
            <person name="St John F."/>
            <person name="Stenlid J."/>
            <person name="Sun H."/>
            <person name="Sun S."/>
            <person name="Syed K."/>
            <person name="Tsang A."/>
            <person name="Wiebenga A."/>
            <person name="Young D."/>
            <person name="Pisabarro A."/>
            <person name="Eastwood D.C."/>
            <person name="Martin F."/>
            <person name="Cullen D."/>
            <person name="Grigoriev I.V."/>
            <person name="Hibbett D.S."/>
        </authorList>
    </citation>
    <scope>NUCLEOTIDE SEQUENCE [LARGE SCALE GENOMIC DNA]</scope>
    <source>
        <strain evidence="5">FP-91666</strain>
    </source>
</reference>
<dbReference type="OrthoDB" id="191139at2759"/>
<dbReference type="EMBL" id="JH687402">
    <property type="protein sequence ID" value="EIM79649.1"/>
    <property type="molecule type" value="Genomic_DNA"/>
</dbReference>
<accession>R7RWG4</accession>
<sequence>MPHRCRNYDPMAEGRVGVLSEVFPPKSHWTGEDVPDLSGQTIIVTGTVLLSRNARVYMAARSEAKATAAIEELKASTKKDNFHWLKLDLGNLTSVRRAAEEFMEKECELHVLFNNGGIMEPGNEDVTAQRYDAQFGDLSFFTTLLLSVLVRTAVSESAALSGHRVRIVNTSSSHDAMAPSAGVVWSSIQKDKEAPWPSRKKMGMTQLYGQSKLCQVLLSNEIARRYCDKGIVSTSLHPGLIKTELQRNFNPVGTSITKALFSDVTYGAITQLLAGTAPEALEMNGEYLTAYARRSMASKKTMDAELAKKVWEFCEKGVAGS</sequence>
<dbReference type="InterPro" id="IPR036291">
    <property type="entry name" value="NAD(P)-bd_dom_sf"/>
</dbReference>
<dbReference type="AlphaFoldDB" id="R7RWG4"/>
<dbReference type="eggNOG" id="KOG1208">
    <property type="taxonomic scope" value="Eukaryota"/>
</dbReference>
<dbReference type="Proteomes" id="UP000053927">
    <property type="component" value="Unassembled WGS sequence"/>
</dbReference>
<keyword evidence="5" id="KW-1185">Reference proteome</keyword>
<dbReference type="GeneID" id="18800121"/>
<dbReference type="PANTHER" id="PTHR24320">
    <property type="entry name" value="RETINOL DEHYDROGENASE"/>
    <property type="match status" value="1"/>
</dbReference>
<evidence type="ECO:0000313" key="4">
    <source>
        <dbReference type="EMBL" id="EIM79649.1"/>
    </source>
</evidence>
<evidence type="ECO:0000256" key="1">
    <source>
        <dbReference type="ARBA" id="ARBA00006484"/>
    </source>
</evidence>
<dbReference type="Gene3D" id="3.40.50.720">
    <property type="entry name" value="NAD(P)-binding Rossmann-like Domain"/>
    <property type="match status" value="1"/>
</dbReference>
<dbReference type="InterPro" id="IPR002347">
    <property type="entry name" value="SDR_fam"/>
</dbReference>
<gene>
    <name evidence="4" type="ORF">STEHIDRAFT_150878</name>
</gene>
<keyword evidence="2" id="KW-0521">NADP</keyword>
<dbReference type="GO" id="GO:0016491">
    <property type="term" value="F:oxidoreductase activity"/>
    <property type="evidence" value="ECO:0007669"/>
    <property type="project" value="UniProtKB-KW"/>
</dbReference>
<dbReference type="SUPFAM" id="SSF51735">
    <property type="entry name" value="NAD(P)-binding Rossmann-fold domains"/>
    <property type="match status" value="1"/>
</dbReference>
<dbReference type="PANTHER" id="PTHR24320:SF282">
    <property type="entry name" value="WW DOMAIN-CONTAINING OXIDOREDUCTASE"/>
    <property type="match status" value="1"/>
</dbReference>